<proteinExistence type="predicted"/>
<dbReference type="AlphaFoldDB" id="A0A386HUE4"/>
<organism evidence="1 2">
    <name type="scientific">Arachidicoccus soli</name>
    <dbReference type="NCBI Taxonomy" id="2341117"/>
    <lineage>
        <taxon>Bacteria</taxon>
        <taxon>Pseudomonadati</taxon>
        <taxon>Bacteroidota</taxon>
        <taxon>Chitinophagia</taxon>
        <taxon>Chitinophagales</taxon>
        <taxon>Chitinophagaceae</taxon>
        <taxon>Arachidicoccus</taxon>
    </lineage>
</organism>
<gene>
    <name evidence="1" type="ORF">D6B99_07410</name>
</gene>
<accession>A0A386HUE4</accession>
<protein>
    <submittedName>
        <fullName evidence="1">Uncharacterized protein</fullName>
    </submittedName>
</protein>
<evidence type="ECO:0000313" key="2">
    <source>
        <dbReference type="Proteomes" id="UP000266118"/>
    </source>
</evidence>
<reference evidence="1 2" key="1">
    <citation type="submission" date="2018-09" db="EMBL/GenBank/DDBJ databases">
        <title>Arachidicoccus sp. nov., a bacterium isolated from soil.</title>
        <authorList>
            <person name="Weon H.-Y."/>
            <person name="Kwon S.-W."/>
            <person name="Lee S.A."/>
        </authorList>
    </citation>
    <scope>NUCLEOTIDE SEQUENCE [LARGE SCALE GENOMIC DNA]</scope>
    <source>
        <strain evidence="1 2">KIS59-12</strain>
    </source>
</reference>
<dbReference type="KEGG" id="ark:D6B99_07410"/>
<sequence>MTILKEYKRPNDKINEWVKQDMLITLKKGLYIWKGKGNLLAEPFIVANALYGPSYISGETALAYHNLTPERVFGYMSMTTRKTKIFNNRVGNFEFRHLPLPYYSFGTKQEEITNNQFAIIATGEKALFDKIVTTPGILIRSKDVASSYLLENLRIDKYLLKQLDIKTMKSWIADAPKKETLSFIIKAIQSL</sequence>
<evidence type="ECO:0000313" key="1">
    <source>
        <dbReference type="EMBL" id="AYD49332.1"/>
    </source>
</evidence>
<dbReference type="Proteomes" id="UP000266118">
    <property type="component" value="Chromosome"/>
</dbReference>
<keyword evidence="2" id="KW-1185">Reference proteome</keyword>
<dbReference type="EMBL" id="CP032489">
    <property type="protein sequence ID" value="AYD49332.1"/>
    <property type="molecule type" value="Genomic_DNA"/>
</dbReference>
<name>A0A386HUE4_9BACT</name>
<dbReference type="OrthoDB" id="9798269at2"/>